<dbReference type="Proteomes" id="UP001519460">
    <property type="component" value="Unassembled WGS sequence"/>
</dbReference>
<reference evidence="2 3" key="1">
    <citation type="journal article" date="2023" name="Sci. Data">
        <title>Genome assembly of the Korean intertidal mud-creeper Batillaria attramentaria.</title>
        <authorList>
            <person name="Patra A.K."/>
            <person name="Ho P.T."/>
            <person name="Jun S."/>
            <person name="Lee S.J."/>
            <person name="Kim Y."/>
            <person name="Won Y.J."/>
        </authorList>
    </citation>
    <scope>NUCLEOTIDE SEQUENCE [LARGE SCALE GENOMIC DNA]</scope>
    <source>
        <strain evidence="2">Wonlab-2016</strain>
    </source>
</reference>
<evidence type="ECO:0000256" key="1">
    <source>
        <dbReference type="SAM" id="SignalP"/>
    </source>
</evidence>
<gene>
    <name evidence="2" type="ORF">BaRGS_00011822</name>
</gene>
<accession>A0ABD0LD03</accession>
<evidence type="ECO:0000313" key="2">
    <source>
        <dbReference type="EMBL" id="KAK7496842.1"/>
    </source>
</evidence>
<sequence length="154" mass="17369">MPAADTRACVAYSSAWFTRVALLFLSCRQLCCSVLSYRLPYLYNGTCTGLLVAEVEAQVQQASGENIKQVPDSCCRLRKVSLDSLTFYRMCKMVCRSVPVDNALLVSCIQTARICREEKLCWPLVGREDGDNGGGLEYMWMPETRITGETWREM</sequence>
<proteinExistence type="predicted"/>
<keyword evidence="3" id="KW-1185">Reference proteome</keyword>
<keyword evidence="1" id="KW-0732">Signal</keyword>
<feature type="signal peptide" evidence="1">
    <location>
        <begin position="1"/>
        <end position="33"/>
    </location>
</feature>
<evidence type="ECO:0000313" key="3">
    <source>
        <dbReference type="Proteomes" id="UP001519460"/>
    </source>
</evidence>
<organism evidence="2 3">
    <name type="scientific">Batillaria attramentaria</name>
    <dbReference type="NCBI Taxonomy" id="370345"/>
    <lineage>
        <taxon>Eukaryota</taxon>
        <taxon>Metazoa</taxon>
        <taxon>Spiralia</taxon>
        <taxon>Lophotrochozoa</taxon>
        <taxon>Mollusca</taxon>
        <taxon>Gastropoda</taxon>
        <taxon>Caenogastropoda</taxon>
        <taxon>Sorbeoconcha</taxon>
        <taxon>Cerithioidea</taxon>
        <taxon>Batillariidae</taxon>
        <taxon>Batillaria</taxon>
    </lineage>
</organism>
<dbReference type="AlphaFoldDB" id="A0ABD0LD03"/>
<feature type="chain" id="PRO_5044749063" evidence="1">
    <location>
        <begin position="34"/>
        <end position="154"/>
    </location>
</feature>
<comment type="caution">
    <text evidence="2">The sequence shown here is derived from an EMBL/GenBank/DDBJ whole genome shotgun (WGS) entry which is preliminary data.</text>
</comment>
<protein>
    <submittedName>
        <fullName evidence="2">Uncharacterized protein</fullName>
    </submittedName>
</protein>
<name>A0ABD0LD03_9CAEN</name>
<dbReference type="EMBL" id="JACVVK020000063">
    <property type="protein sequence ID" value="KAK7496842.1"/>
    <property type="molecule type" value="Genomic_DNA"/>
</dbReference>